<comment type="caution">
    <text evidence="2">The sequence shown here is derived from an EMBL/GenBank/DDBJ whole genome shotgun (WGS) entry which is preliminary data.</text>
</comment>
<dbReference type="GO" id="GO:0004519">
    <property type="term" value="F:endonuclease activity"/>
    <property type="evidence" value="ECO:0007669"/>
    <property type="project" value="UniProtKB-KW"/>
</dbReference>
<dbReference type="Proteomes" id="UP000519859">
    <property type="component" value="Unassembled WGS sequence"/>
</dbReference>
<proteinExistence type="predicted"/>
<organism evidence="2 3">
    <name type="scientific">Escherichia coli</name>
    <dbReference type="NCBI Taxonomy" id="562"/>
    <lineage>
        <taxon>Bacteria</taxon>
        <taxon>Pseudomonadati</taxon>
        <taxon>Pseudomonadota</taxon>
        <taxon>Gammaproteobacteria</taxon>
        <taxon>Enterobacterales</taxon>
        <taxon>Enterobacteriaceae</taxon>
        <taxon>Escherichia</taxon>
    </lineage>
</organism>
<reference evidence="2 3" key="1">
    <citation type="submission" date="2019-06" db="EMBL/GenBank/DDBJ databases">
        <authorList>
            <consortium name="NARMS: The National Antimicrobial Resistance Monitoring System"/>
        </authorList>
    </citation>
    <scope>NUCLEOTIDE SEQUENCE [LARGE SCALE GENOMIC DNA]</scope>
    <source>
        <strain evidence="2 3">FSIS11921886</strain>
    </source>
</reference>
<dbReference type="InterPro" id="IPR003615">
    <property type="entry name" value="HNH_nuc"/>
</dbReference>
<dbReference type="SUPFAM" id="SSF54060">
    <property type="entry name" value="His-Me finger endonucleases"/>
    <property type="match status" value="1"/>
</dbReference>
<evidence type="ECO:0000313" key="2">
    <source>
        <dbReference type="EMBL" id="EFB2195365.1"/>
    </source>
</evidence>
<dbReference type="RefSeq" id="WP_000805963.1">
    <property type="nucleotide sequence ID" value="NZ_AP022159.1"/>
</dbReference>
<dbReference type="AlphaFoldDB" id="A0A0D8WF20"/>
<dbReference type="InterPro" id="IPR044925">
    <property type="entry name" value="His-Me_finger_sf"/>
</dbReference>
<feature type="domain" description="HNH nuclease" evidence="1">
    <location>
        <begin position="53"/>
        <end position="89"/>
    </location>
</feature>
<evidence type="ECO:0000313" key="3">
    <source>
        <dbReference type="Proteomes" id="UP000519859"/>
    </source>
</evidence>
<keyword evidence="2" id="KW-0378">Hydrolase</keyword>
<gene>
    <name evidence="2" type="ORF">FIJ20_24970</name>
</gene>
<name>A0A0D8WF20_ECOLX</name>
<keyword evidence="2" id="KW-0540">Nuclease</keyword>
<accession>A0A2A2XPW2</accession>
<evidence type="ECO:0000259" key="1">
    <source>
        <dbReference type="Pfam" id="PF13392"/>
    </source>
</evidence>
<dbReference type="Pfam" id="PF13392">
    <property type="entry name" value="HNH_3"/>
    <property type="match status" value="1"/>
</dbReference>
<dbReference type="Gene3D" id="3.90.75.20">
    <property type="match status" value="1"/>
</dbReference>
<protein>
    <submittedName>
        <fullName evidence="2">HNH endonuclease</fullName>
    </submittedName>
</protein>
<dbReference type="EMBL" id="AASDFP010000114">
    <property type="protein sequence ID" value="EFB2195365.1"/>
    <property type="molecule type" value="Genomic_DNA"/>
</dbReference>
<keyword evidence="2" id="KW-0255">Endonuclease</keyword>
<sequence>MKPWHEDVRRYFTEHLIYDESSDSLCWSDGESVTINTDDYGNKTFNIGRYTFYVKYVVWFLYHGYQSNKQIIHRNGNRADTRPKNLMQVRDFKRN</sequence>
<accession>A0A236MSN7</accession>
<accession>A0A0D8WF20</accession>